<dbReference type="InterPro" id="IPR015424">
    <property type="entry name" value="PyrdxlP-dep_Trfase"/>
</dbReference>
<evidence type="ECO:0000256" key="4">
    <source>
        <dbReference type="ARBA" id="ARBA00022898"/>
    </source>
</evidence>
<comment type="caution">
    <text evidence="6">The sequence shown here is derived from an EMBL/GenBank/DDBJ whole genome shotgun (WGS) entry which is preliminary data.</text>
</comment>
<dbReference type="InterPro" id="IPR015421">
    <property type="entry name" value="PyrdxlP-dep_Trfase_major"/>
</dbReference>
<dbReference type="GO" id="GO:0030170">
    <property type="term" value="F:pyridoxal phosphate binding"/>
    <property type="evidence" value="ECO:0007669"/>
    <property type="project" value="InterPro"/>
</dbReference>
<dbReference type="PANTHER" id="PTHR42790:SF19">
    <property type="entry name" value="KYNURENINE_ALPHA-AMINOADIPATE AMINOTRANSFERASE, MITOCHONDRIAL"/>
    <property type="match status" value="1"/>
</dbReference>
<dbReference type="PANTHER" id="PTHR42790">
    <property type="entry name" value="AMINOTRANSFERASE"/>
    <property type="match status" value="1"/>
</dbReference>
<reference evidence="6 7" key="1">
    <citation type="submission" date="2016-01" db="EMBL/GenBank/DDBJ databases">
        <title>High potential of lignocellulose degradation of a new Verrucomicrobia species.</title>
        <authorList>
            <person name="Wang Y."/>
            <person name="Shi Y."/>
            <person name="Qiu Z."/>
            <person name="Liu S."/>
            <person name="Yang H."/>
        </authorList>
    </citation>
    <scope>NUCLEOTIDE SEQUENCE [LARGE SCALE GENOMIC DNA]</scope>
    <source>
        <strain evidence="6 7">TSB47</strain>
    </source>
</reference>
<dbReference type="Gene3D" id="3.90.1150.10">
    <property type="entry name" value="Aspartate Aminotransferase, domain 1"/>
    <property type="match status" value="1"/>
</dbReference>
<dbReference type="InterPro" id="IPR050859">
    <property type="entry name" value="Class-I_PLP-dep_aminotransf"/>
</dbReference>
<feature type="domain" description="Aminotransferase class I/classII large" evidence="5">
    <location>
        <begin position="59"/>
        <end position="427"/>
    </location>
</feature>
<dbReference type="GO" id="GO:1901605">
    <property type="term" value="P:alpha-amino acid metabolic process"/>
    <property type="evidence" value="ECO:0007669"/>
    <property type="project" value="TreeGrafter"/>
</dbReference>
<dbReference type="AlphaFoldDB" id="A0A178IAZ8"/>
<evidence type="ECO:0000256" key="3">
    <source>
        <dbReference type="ARBA" id="ARBA00022679"/>
    </source>
</evidence>
<organism evidence="6 7">
    <name type="scientific">Termitidicoccus mucosus</name>
    <dbReference type="NCBI Taxonomy" id="1184151"/>
    <lineage>
        <taxon>Bacteria</taxon>
        <taxon>Pseudomonadati</taxon>
        <taxon>Verrucomicrobiota</taxon>
        <taxon>Opitutia</taxon>
        <taxon>Opitutales</taxon>
        <taxon>Opitutaceae</taxon>
        <taxon>Termitidicoccus</taxon>
    </lineage>
</organism>
<dbReference type="SUPFAM" id="SSF53383">
    <property type="entry name" value="PLP-dependent transferases"/>
    <property type="match status" value="1"/>
</dbReference>
<keyword evidence="4" id="KW-0663">Pyridoxal phosphate</keyword>
<keyword evidence="2" id="KW-0032">Aminotransferase</keyword>
<dbReference type="GO" id="GO:0008483">
    <property type="term" value="F:transaminase activity"/>
    <property type="evidence" value="ECO:0007669"/>
    <property type="project" value="UniProtKB-KW"/>
</dbReference>
<proteinExistence type="predicted"/>
<keyword evidence="3" id="KW-0808">Transferase</keyword>
<evidence type="ECO:0000259" key="5">
    <source>
        <dbReference type="Pfam" id="PF00155"/>
    </source>
</evidence>
<dbReference type="OrthoDB" id="9802328at2"/>
<sequence>MKSGPELLRSTIAYSALGQRADPPIIARLMAMALETPGLLSLAAGFTDNATLPADFIRSALETLAARAGEPEHLQYGTNQGRAGLRRALAERVAAMDAALAPPGEAAAVPDAAALEAAAFVTNGSQQALYLAMQVLCEPGDIVLVDRPSYFVYLEMLRGLGARARSLPLGEDGRLDEIALGRMLDALSASGEAARVKAVYFVSYFSNPSGRSLDEDEKNTLAHALLSRGLAVPVVEDAAYRELYFDSEYKARGVLSLPAWEAFPKLYTATLTKPFATGLKTGFGICSDREWLEKMLHVKGHHDFGSANFNQAVLEHALAAGDYDRQLARIRPVYAQKMGVLHGTLADEGLASLGWKWRAPSGGLYLWLEAPRGLDTGAGSKFCHACIGAGVLYVPGDLCFGDDAPGNFIRLSYGVLGEGDLAEAARRFAGVARAFRA</sequence>
<accession>A0A178IAZ8</accession>
<comment type="cofactor">
    <cofactor evidence="1">
        <name>pyridoxal 5'-phosphate</name>
        <dbReference type="ChEBI" id="CHEBI:597326"/>
    </cofactor>
</comment>
<dbReference type="Gene3D" id="3.40.640.10">
    <property type="entry name" value="Type I PLP-dependent aspartate aminotransferase-like (Major domain)"/>
    <property type="match status" value="1"/>
</dbReference>
<evidence type="ECO:0000256" key="2">
    <source>
        <dbReference type="ARBA" id="ARBA00022576"/>
    </source>
</evidence>
<dbReference type="STRING" id="1184151.AW736_24875"/>
<dbReference type="EMBL" id="LRRQ01000179">
    <property type="protein sequence ID" value="OAM87202.1"/>
    <property type="molecule type" value="Genomic_DNA"/>
</dbReference>
<evidence type="ECO:0000313" key="7">
    <source>
        <dbReference type="Proteomes" id="UP000078486"/>
    </source>
</evidence>
<dbReference type="Pfam" id="PF00155">
    <property type="entry name" value="Aminotran_1_2"/>
    <property type="match status" value="1"/>
</dbReference>
<protein>
    <submittedName>
        <fullName evidence="6">GntR family transcriptional regulator</fullName>
    </submittedName>
</protein>
<evidence type="ECO:0000256" key="1">
    <source>
        <dbReference type="ARBA" id="ARBA00001933"/>
    </source>
</evidence>
<name>A0A178IAZ8_9BACT</name>
<dbReference type="Proteomes" id="UP000078486">
    <property type="component" value="Unassembled WGS sequence"/>
</dbReference>
<evidence type="ECO:0000313" key="6">
    <source>
        <dbReference type="EMBL" id="OAM87202.1"/>
    </source>
</evidence>
<keyword evidence="7" id="KW-1185">Reference proteome</keyword>
<gene>
    <name evidence="6" type="ORF">AW736_24875</name>
</gene>
<dbReference type="CDD" id="cd00609">
    <property type="entry name" value="AAT_like"/>
    <property type="match status" value="1"/>
</dbReference>
<dbReference type="InterPro" id="IPR015422">
    <property type="entry name" value="PyrdxlP-dep_Trfase_small"/>
</dbReference>
<dbReference type="RefSeq" id="WP_068772976.1">
    <property type="nucleotide sequence ID" value="NZ_CP109796.1"/>
</dbReference>
<dbReference type="InterPro" id="IPR004839">
    <property type="entry name" value="Aminotransferase_I/II_large"/>
</dbReference>